<evidence type="ECO:0000313" key="10">
    <source>
        <dbReference type="EMBL" id="GGG42692.1"/>
    </source>
</evidence>
<feature type="transmembrane region" description="Helical" evidence="8">
    <location>
        <begin position="192"/>
        <end position="212"/>
    </location>
</feature>
<feature type="transmembrane region" description="Helical" evidence="8">
    <location>
        <begin position="269"/>
        <end position="286"/>
    </location>
</feature>
<dbReference type="RefSeq" id="WP_188463033.1">
    <property type="nucleotide sequence ID" value="NZ_BMFQ01000002.1"/>
</dbReference>
<dbReference type="Proteomes" id="UP000625976">
    <property type="component" value="Unassembled WGS sequence"/>
</dbReference>
<feature type="transmembrane region" description="Helical" evidence="8">
    <location>
        <begin position="7"/>
        <end position="23"/>
    </location>
</feature>
<keyword evidence="3" id="KW-0328">Glycosyltransferase</keyword>
<keyword evidence="7 8" id="KW-0472">Membrane</keyword>
<dbReference type="EMBL" id="BMFQ01000002">
    <property type="protein sequence ID" value="GGG42692.1"/>
    <property type="molecule type" value="Genomic_DNA"/>
</dbReference>
<dbReference type="AlphaFoldDB" id="A0A917GER9"/>
<evidence type="ECO:0000256" key="4">
    <source>
        <dbReference type="ARBA" id="ARBA00022679"/>
    </source>
</evidence>
<evidence type="ECO:0000313" key="11">
    <source>
        <dbReference type="Proteomes" id="UP000625976"/>
    </source>
</evidence>
<keyword evidence="5 8" id="KW-0812">Transmembrane</keyword>
<reference evidence="10" key="2">
    <citation type="submission" date="2020-09" db="EMBL/GenBank/DDBJ databases">
        <authorList>
            <person name="Sun Q."/>
            <person name="Zhou Y."/>
        </authorList>
    </citation>
    <scope>NUCLEOTIDE SEQUENCE</scope>
    <source>
        <strain evidence="10">CGMCC 1.12751</strain>
    </source>
</reference>
<protein>
    <recommendedName>
        <fullName evidence="9">Glycosyltransferase RgtA/B/C/D-like domain-containing protein</fullName>
    </recommendedName>
</protein>
<sequence length="506" mass="58996">MSLQTKIIILFFCLLKLTLHLIADSHSGFQGDELLHIEAGKHLAFGYMEFPPLIGVLAFIQNLFQSNSVFVHHLFSHLASILIIVYVAKITLELGGKNKAIFLVLLAIIIAPSFGRSQQLFQPVVFSQLFCILGFYQLIKFVKYLDRKSLWYLTLFCILGFSTKYDTIFFLFGLSSLLLFKRTRDALLKNKFWYNILVFLLCITPNIIWQYANDFPLFQMTERLYETQLDHITRLQNLIDLLISINPITSLFLVIPAIWYLFFNKDKNVVTILAVAIGLSFLLLFYKNGKGYYFYPIILTLIPFGAIFLENTFMTKKKWAIYPITIIFLFGAILIPFGMPVYSFDRYLDKVYPFEAKEIEGGEFVVKYDEYYSQEKWKTTMQELALAYQSLSENEKQYCSIWGKHYGQAGAVNLYGEGYHLPKAFSFHGSFYSWVPNGKMPNTIIALSYQVGDFFDPYFQSVTLVKTIYNPYVANEEELYQNIYICKNPKQDFNRMKELFSRRIFE</sequence>
<keyword evidence="4" id="KW-0808">Transferase</keyword>
<dbReference type="Pfam" id="PF13231">
    <property type="entry name" value="PMT_2"/>
    <property type="match status" value="1"/>
</dbReference>
<keyword evidence="2" id="KW-1003">Cell membrane</keyword>
<dbReference type="PANTHER" id="PTHR33908">
    <property type="entry name" value="MANNOSYLTRANSFERASE YKCB-RELATED"/>
    <property type="match status" value="1"/>
</dbReference>
<reference evidence="10" key="1">
    <citation type="journal article" date="2014" name="Int. J. Syst. Evol. Microbiol.">
        <title>Complete genome sequence of Corynebacterium casei LMG S-19264T (=DSM 44701T), isolated from a smear-ripened cheese.</title>
        <authorList>
            <consortium name="US DOE Joint Genome Institute (JGI-PGF)"/>
            <person name="Walter F."/>
            <person name="Albersmeier A."/>
            <person name="Kalinowski J."/>
            <person name="Ruckert C."/>
        </authorList>
    </citation>
    <scope>NUCLEOTIDE SEQUENCE</scope>
    <source>
        <strain evidence="10">CGMCC 1.12751</strain>
    </source>
</reference>
<feature type="transmembrane region" description="Helical" evidence="8">
    <location>
        <begin position="321"/>
        <end position="342"/>
    </location>
</feature>
<feature type="transmembrane region" description="Helical" evidence="8">
    <location>
        <begin position="151"/>
        <end position="180"/>
    </location>
</feature>
<dbReference type="InterPro" id="IPR038731">
    <property type="entry name" value="RgtA/B/C-like"/>
</dbReference>
<comment type="caution">
    <text evidence="10">The sequence shown here is derived from an EMBL/GenBank/DDBJ whole genome shotgun (WGS) entry which is preliminary data.</text>
</comment>
<keyword evidence="6 8" id="KW-1133">Transmembrane helix</keyword>
<gene>
    <name evidence="10" type="ORF">GCM10010976_12720</name>
</gene>
<feature type="transmembrane region" description="Helical" evidence="8">
    <location>
        <begin position="100"/>
        <end position="115"/>
    </location>
</feature>
<proteinExistence type="predicted"/>
<keyword evidence="11" id="KW-1185">Reference proteome</keyword>
<evidence type="ECO:0000256" key="7">
    <source>
        <dbReference type="ARBA" id="ARBA00023136"/>
    </source>
</evidence>
<evidence type="ECO:0000256" key="2">
    <source>
        <dbReference type="ARBA" id="ARBA00022475"/>
    </source>
</evidence>
<accession>A0A917GER9</accession>
<dbReference type="PANTHER" id="PTHR33908:SF11">
    <property type="entry name" value="MEMBRANE PROTEIN"/>
    <property type="match status" value="1"/>
</dbReference>
<dbReference type="GO" id="GO:0005886">
    <property type="term" value="C:plasma membrane"/>
    <property type="evidence" value="ECO:0007669"/>
    <property type="project" value="UniProtKB-SubCell"/>
</dbReference>
<name>A0A917GER9_9FLAO</name>
<comment type="subcellular location">
    <subcellularLocation>
        <location evidence="1">Cell membrane</location>
        <topology evidence="1">Multi-pass membrane protein</topology>
    </subcellularLocation>
</comment>
<feature type="transmembrane region" description="Helical" evidence="8">
    <location>
        <begin position="292"/>
        <end position="309"/>
    </location>
</feature>
<evidence type="ECO:0000256" key="5">
    <source>
        <dbReference type="ARBA" id="ARBA00022692"/>
    </source>
</evidence>
<feature type="transmembrane region" description="Helical" evidence="8">
    <location>
        <begin position="241"/>
        <end position="262"/>
    </location>
</feature>
<evidence type="ECO:0000256" key="8">
    <source>
        <dbReference type="SAM" id="Phobius"/>
    </source>
</evidence>
<organism evidence="10 11">
    <name type="scientific">Bizionia arctica</name>
    <dbReference type="NCBI Taxonomy" id="1495645"/>
    <lineage>
        <taxon>Bacteria</taxon>
        <taxon>Pseudomonadati</taxon>
        <taxon>Bacteroidota</taxon>
        <taxon>Flavobacteriia</taxon>
        <taxon>Flavobacteriales</taxon>
        <taxon>Flavobacteriaceae</taxon>
        <taxon>Bizionia</taxon>
    </lineage>
</organism>
<dbReference type="InterPro" id="IPR050297">
    <property type="entry name" value="LipidA_mod_glycosyltrf_83"/>
</dbReference>
<evidence type="ECO:0000256" key="3">
    <source>
        <dbReference type="ARBA" id="ARBA00022676"/>
    </source>
</evidence>
<evidence type="ECO:0000256" key="6">
    <source>
        <dbReference type="ARBA" id="ARBA00022989"/>
    </source>
</evidence>
<dbReference type="GO" id="GO:0016763">
    <property type="term" value="F:pentosyltransferase activity"/>
    <property type="evidence" value="ECO:0007669"/>
    <property type="project" value="TreeGrafter"/>
</dbReference>
<dbReference type="GO" id="GO:0009103">
    <property type="term" value="P:lipopolysaccharide biosynthetic process"/>
    <property type="evidence" value="ECO:0007669"/>
    <property type="project" value="UniProtKB-ARBA"/>
</dbReference>
<feature type="transmembrane region" description="Helical" evidence="8">
    <location>
        <begin position="69"/>
        <end position="88"/>
    </location>
</feature>
<feature type="domain" description="Glycosyltransferase RgtA/B/C/D-like" evidence="9">
    <location>
        <begin position="56"/>
        <end position="209"/>
    </location>
</feature>
<evidence type="ECO:0000256" key="1">
    <source>
        <dbReference type="ARBA" id="ARBA00004651"/>
    </source>
</evidence>
<evidence type="ECO:0000259" key="9">
    <source>
        <dbReference type="Pfam" id="PF13231"/>
    </source>
</evidence>